<sequence>MLAYLGDDFCRSLDFDQDTGVMSTIRNFEHMVQFLDEELWNHLESNEIRSEFYAFRWLTLLFTQEFNAPDVFRIWDFIFSFREELRGAIIYTAVAMLIYKRDEILKLDHLSTILPFLQSYPPCDVGEFLEIAALQIMRYGFQVVGWLKLSSKEEIEGLRVRYRFNSSGAPSWRQNITGWVNSVRKLMD</sequence>
<protein>
    <submittedName>
        <fullName evidence="2">Uncharacterized protein TCIL3000_6_3520</fullName>
    </submittedName>
</protein>
<dbReference type="AlphaFoldDB" id="G0UNY9"/>
<accession>G0UNY9</accession>
<dbReference type="SUPFAM" id="SSF47923">
    <property type="entry name" value="Ypt/Rab-GAP domain of gyp1p"/>
    <property type="match status" value="1"/>
</dbReference>
<feature type="domain" description="Rab-GAP TBC" evidence="1">
    <location>
        <begin position="1"/>
        <end position="82"/>
    </location>
</feature>
<dbReference type="VEuPathDB" id="TriTrypDB:TcIL3000_6_3520"/>
<dbReference type="Pfam" id="PF00566">
    <property type="entry name" value="RabGAP-TBC"/>
    <property type="match status" value="1"/>
</dbReference>
<dbReference type="GO" id="GO:0005096">
    <property type="term" value="F:GTPase activator activity"/>
    <property type="evidence" value="ECO:0007669"/>
    <property type="project" value="TreeGrafter"/>
</dbReference>
<reference evidence="2" key="1">
    <citation type="journal article" date="2012" name="Proc. Natl. Acad. Sci. U.S.A.">
        <title>Antigenic diversity is generated by distinct evolutionary mechanisms in African trypanosome species.</title>
        <authorList>
            <person name="Jackson A.P."/>
            <person name="Berry A."/>
            <person name="Aslett M."/>
            <person name="Allison H.C."/>
            <person name="Burton P."/>
            <person name="Vavrova-Anderson J."/>
            <person name="Brown R."/>
            <person name="Browne H."/>
            <person name="Corton N."/>
            <person name="Hauser H."/>
            <person name="Gamble J."/>
            <person name="Gilderthorp R."/>
            <person name="Marcello L."/>
            <person name="McQuillan J."/>
            <person name="Otto T.D."/>
            <person name="Quail M.A."/>
            <person name="Sanders M.J."/>
            <person name="van Tonder A."/>
            <person name="Ginger M.L."/>
            <person name="Field M.C."/>
            <person name="Barry J.D."/>
            <person name="Hertz-Fowler C."/>
            <person name="Berriman M."/>
        </authorList>
    </citation>
    <scope>NUCLEOTIDE SEQUENCE</scope>
    <source>
        <strain evidence="2">IL3000</strain>
    </source>
</reference>
<organism evidence="2">
    <name type="scientific">Trypanosoma congolense (strain IL3000)</name>
    <dbReference type="NCBI Taxonomy" id="1068625"/>
    <lineage>
        <taxon>Eukaryota</taxon>
        <taxon>Discoba</taxon>
        <taxon>Euglenozoa</taxon>
        <taxon>Kinetoplastea</taxon>
        <taxon>Metakinetoplastina</taxon>
        <taxon>Trypanosomatida</taxon>
        <taxon>Trypanosomatidae</taxon>
        <taxon>Trypanosoma</taxon>
        <taxon>Nannomonas</taxon>
    </lineage>
</organism>
<dbReference type="PROSITE" id="PS50086">
    <property type="entry name" value="TBC_RABGAP"/>
    <property type="match status" value="1"/>
</dbReference>
<evidence type="ECO:0000313" key="2">
    <source>
        <dbReference type="EMBL" id="CCC91100.1"/>
    </source>
</evidence>
<gene>
    <name evidence="2" type="ORF">TCIL3000_6_3520</name>
</gene>
<dbReference type="InterPro" id="IPR000195">
    <property type="entry name" value="Rab-GAP-TBC_dom"/>
</dbReference>
<dbReference type="Gene3D" id="1.10.472.80">
    <property type="entry name" value="Ypt/Rab-GAP domain of gyp1p, domain 3"/>
    <property type="match status" value="1"/>
</dbReference>
<dbReference type="InterPro" id="IPR035969">
    <property type="entry name" value="Rab-GAP_TBC_sf"/>
</dbReference>
<proteinExistence type="predicted"/>
<dbReference type="GO" id="GO:0006886">
    <property type="term" value="P:intracellular protein transport"/>
    <property type="evidence" value="ECO:0007669"/>
    <property type="project" value="TreeGrafter"/>
</dbReference>
<dbReference type="PANTHER" id="PTHR22957:SF27">
    <property type="entry name" value="TBC1 DOMAIN FAMILY MEMBER 13"/>
    <property type="match status" value="1"/>
</dbReference>
<name>G0UNY9_TRYCI</name>
<dbReference type="EMBL" id="HE575319">
    <property type="protein sequence ID" value="CCC91100.1"/>
    <property type="molecule type" value="Genomic_DNA"/>
</dbReference>
<dbReference type="PANTHER" id="PTHR22957">
    <property type="entry name" value="TBC1 DOMAIN FAMILY MEMBER GTPASE-ACTIVATING PROTEIN"/>
    <property type="match status" value="1"/>
</dbReference>
<dbReference type="FunFam" id="1.10.472.80:FF:000048">
    <property type="entry name" value="TBC domain containing protein"/>
    <property type="match status" value="1"/>
</dbReference>
<evidence type="ECO:0000259" key="1">
    <source>
        <dbReference type="PROSITE" id="PS50086"/>
    </source>
</evidence>